<dbReference type="PANTHER" id="PTHR13255">
    <property type="entry name" value="ATAXIN-10"/>
    <property type="match status" value="1"/>
</dbReference>
<keyword evidence="1" id="KW-1133">Transmembrane helix</keyword>
<evidence type="ECO:0000256" key="1">
    <source>
        <dbReference type="SAM" id="Phobius"/>
    </source>
</evidence>
<dbReference type="Gene3D" id="1.25.10.10">
    <property type="entry name" value="Leucine-rich Repeat Variant"/>
    <property type="match status" value="1"/>
</dbReference>
<evidence type="ECO:0000313" key="2">
    <source>
        <dbReference type="EMBL" id="KAF5189925.1"/>
    </source>
</evidence>
<dbReference type="InterPro" id="IPR011989">
    <property type="entry name" value="ARM-like"/>
</dbReference>
<feature type="transmembrane region" description="Helical" evidence="1">
    <location>
        <begin position="194"/>
        <end position="216"/>
    </location>
</feature>
<keyword evidence="3" id="KW-1185">Reference proteome</keyword>
<dbReference type="OrthoDB" id="379794at2759"/>
<evidence type="ECO:0000313" key="3">
    <source>
        <dbReference type="Proteomes" id="UP000554482"/>
    </source>
</evidence>
<gene>
    <name evidence="2" type="ORF">FRX31_020489</name>
</gene>
<dbReference type="InterPro" id="IPR016024">
    <property type="entry name" value="ARM-type_fold"/>
</dbReference>
<dbReference type="InterPro" id="IPR051374">
    <property type="entry name" value="Ataxin-10/CTR86_families"/>
</dbReference>
<sequence>MEDIIRPALVVPEHILQPLLDSAKCSTLDDALESLIKIARTESSRSELASKNTVLVVLELVRFLLNRLTSCFLLSSLKLLRNLCAGEVQNQNSFIANNGIEVISNALSSDSDNGIVRTGLQLLGNVSLAGEEHQRLIWLLFFPDQFMEIARIRKSDICDPLCMVIYNCCGRNERVGELCGVQGIRIVEDIIKTASIGILVDFLTINLFYVSILICLI</sequence>
<accession>A0A7J6W0S2</accession>
<dbReference type="AlphaFoldDB" id="A0A7J6W0S2"/>
<keyword evidence="1" id="KW-0472">Membrane</keyword>
<reference evidence="2 3" key="1">
    <citation type="submission" date="2020-06" db="EMBL/GenBank/DDBJ databases">
        <title>Transcriptomic and genomic resources for Thalictrum thalictroides and T. hernandezii: Facilitating candidate gene discovery in an emerging model plant lineage.</title>
        <authorList>
            <person name="Arias T."/>
            <person name="Riano-Pachon D.M."/>
            <person name="Di Stilio V.S."/>
        </authorList>
    </citation>
    <scope>NUCLEOTIDE SEQUENCE [LARGE SCALE GENOMIC DNA]</scope>
    <source>
        <strain evidence="3">cv. WT478/WT964</strain>
        <tissue evidence="2">Leaves</tissue>
    </source>
</reference>
<dbReference type="SUPFAM" id="SSF48371">
    <property type="entry name" value="ARM repeat"/>
    <property type="match status" value="1"/>
</dbReference>
<comment type="caution">
    <text evidence="2">The sequence shown here is derived from an EMBL/GenBank/DDBJ whole genome shotgun (WGS) entry which is preliminary data.</text>
</comment>
<proteinExistence type="predicted"/>
<dbReference type="EMBL" id="JABWDY010024849">
    <property type="protein sequence ID" value="KAF5189925.1"/>
    <property type="molecule type" value="Genomic_DNA"/>
</dbReference>
<protein>
    <submittedName>
        <fullName evidence="2">Ataxin-10-like</fullName>
    </submittedName>
</protein>
<dbReference type="GO" id="GO:0005829">
    <property type="term" value="C:cytosol"/>
    <property type="evidence" value="ECO:0007669"/>
    <property type="project" value="TreeGrafter"/>
</dbReference>
<name>A0A7J6W0S2_THATH</name>
<dbReference type="Proteomes" id="UP000554482">
    <property type="component" value="Unassembled WGS sequence"/>
</dbReference>
<organism evidence="2 3">
    <name type="scientific">Thalictrum thalictroides</name>
    <name type="common">Rue-anemone</name>
    <name type="synonym">Anemone thalictroides</name>
    <dbReference type="NCBI Taxonomy" id="46969"/>
    <lineage>
        <taxon>Eukaryota</taxon>
        <taxon>Viridiplantae</taxon>
        <taxon>Streptophyta</taxon>
        <taxon>Embryophyta</taxon>
        <taxon>Tracheophyta</taxon>
        <taxon>Spermatophyta</taxon>
        <taxon>Magnoliopsida</taxon>
        <taxon>Ranunculales</taxon>
        <taxon>Ranunculaceae</taxon>
        <taxon>Thalictroideae</taxon>
        <taxon>Thalictrum</taxon>
    </lineage>
</organism>
<dbReference type="PANTHER" id="PTHR13255:SF0">
    <property type="entry name" value="ATAXIN-10"/>
    <property type="match status" value="1"/>
</dbReference>
<keyword evidence="1" id="KW-0812">Transmembrane</keyword>